<proteinExistence type="predicted"/>
<evidence type="ECO:0008006" key="3">
    <source>
        <dbReference type="Google" id="ProtNLM"/>
    </source>
</evidence>
<protein>
    <recommendedName>
        <fullName evidence="3">Nucleotidyltransferase</fullName>
    </recommendedName>
</protein>
<organism evidence="1 2">
    <name type="scientific">Armillaria luteobubalina</name>
    <dbReference type="NCBI Taxonomy" id="153913"/>
    <lineage>
        <taxon>Eukaryota</taxon>
        <taxon>Fungi</taxon>
        <taxon>Dikarya</taxon>
        <taxon>Basidiomycota</taxon>
        <taxon>Agaricomycotina</taxon>
        <taxon>Agaricomycetes</taxon>
        <taxon>Agaricomycetidae</taxon>
        <taxon>Agaricales</taxon>
        <taxon>Marasmiineae</taxon>
        <taxon>Physalacriaceae</taxon>
        <taxon>Armillaria</taxon>
    </lineage>
</organism>
<dbReference type="AlphaFoldDB" id="A0AA39PZ37"/>
<dbReference type="EMBL" id="JAUEPU010000030">
    <property type="protein sequence ID" value="KAK0492381.1"/>
    <property type="molecule type" value="Genomic_DNA"/>
</dbReference>
<keyword evidence="2" id="KW-1185">Reference proteome</keyword>
<dbReference type="InterPro" id="IPR043519">
    <property type="entry name" value="NT_sf"/>
</dbReference>
<name>A0AA39PZ37_9AGAR</name>
<comment type="caution">
    <text evidence="1">The sequence shown here is derived from an EMBL/GenBank/DDBJ whole genome shotgun (WGS) entry which is preliminary data.</text>
</comment>
<dbReference type="Gene3D" id="3.30.460.40">
    <property type="match status" value="1"/>
</dbReference>
<evidence type="ECO:0000313" key="1">
    <source>
        <dbReference type="EMBL" id="KAK0492381.1"/>
    </source>
</evidence>
<reference evidence="1" key="1">
    <citation type="submission" date="2023-06" db="EMBL/GenBank/DDBJ databases">
        <authorList>
            <consortium name="Lawrence Berkeley National Laboratory"/>
            <person name="Ahrendt S."/>
            <person name="Sahu N."/>
            <person name="Indic B."/>
            <person name="Wong-Bajracharya J."/>
            <person name="Merenyi Z."/>
            <person name="Ke H.-M."/>
            <person name="Monk M."/>
            <person name="Kocsube S."/>
            <person name="Drula E."/>
            <person name="Lipzen A."/>
            <person name="Balint B."/>
            <person name="Henrissat B."/>
            <person name="Andreopoulos B."/>
            <person name="Martin F.M."/>
            <person name="Harder C.B."/>
            <person name="Rigling D."/>
            <person name="Ford K.L."/>
            <person name="Foster G.D."/>
            <person name="Pangilinan J."/>
            <person name="Papanicolaou A."/>
            <person name="Barry K."/>
            <person name="LaButti K."/>
            <person name="Viragh M."/>
            <person name="Koriabine M."/>
            <person name="Yan M."/>
            <person name="Riley R."/>
            <person name="Champramary S."/>
            <person name="Plett K.L."/>
            <person name="Tsai I.J."/>
            <person name="Slot J."/>
            <person name="Sipos G."/>
            <person name="Plett J."/>
            <person name="Nagy L.G."/>
            <person name="Grigoriev I.V."/>
        </authorList>
    </citation>
    <scope>NUCLEOTIDE SEQUENCE</scope>
    <source>
        <strain evidence="1">HWK02</strain>
    </source>
</reference>
<sequence>MSIEERSSGIACVPDDAYNKRRTHSSLPPGSRTSLSVLTTLNSSAVPDIPKRGTGAIVFRAAEEVTRIFREAGYAFVIFGSMACYLYGNERLPNDIDIVILSHTCDLDFLKRLLVNYNPINFELMDAKTPGARCKILTYQIYINGKLEKTKVDILKPGFLNLPMIFSEAIVDKQGLPVVPISILLLHKLQGWTDNVESDFIPRLGTRWDADGKDICSLLEIIVEGMDLEERENSTHWKQFALERFDEEFRGDTERRVRLFCLMYPQYRQMWKKLGW</sequence>
<accession>A0AA39PZ37</accession>
<gene>
    <name evidence="1" type="ORF">EDD18DRAFT_1079691</name>
</gene>
<dbReference type="SUPFAM" id="SSF81301">
    <property type="entry name" value="Nucleotidyltransferase"/>
    <property type="match status" value="1"/>
</dbReference>
<dbReference type="Proteomes" id="UP001175228">
    <property type="component" value="Unassembled WGS sequence"/>
</dbReference>
<evidence type="ECO:0000313" key="2">
    <source>
        <dbReference type="Proteomes" id="UP001175228"/>
    </source>
</evidence>